<dbReference type="EMBL" id="SMLM01000002">
    <property type="protein sequence ID" value="TFZ02375.1"/>
    <property type="molecule type" value="Genomic_DNA"/>
</dbReference>
<comment type="caution">
    <text evidence="2">The sequence shown here is derived from an EMBL/GenBank/DDBJ whole genome shotgun (WGS) entry which is preliminary data.</text>
</comment>
<name>A0A4Z0BWF4_9BURK</name>
<dbReference type="OrthoDB" id="9130422at2"/>
<dbReference type="AlphaFoldDB" id="A0A4Z0BWF4"/>
<evidence type="ECO:0000313" key="2">
    <source>
        <dbReference type="EMBL" id="TFZ02375.1"/>
    </source>
</evidence>
<dbReference type="RefSeq" id="WP_135263902.1">
    <property type="nucleotide sequence ID" value="NZ_SMLM01000002.1"/>
</dbReference>
<organism evidence="2 3">
    <name type="scientific">Ramlibacter henchirensis</name>
    <dbReference type="NCBI Taxonomy" id="204072"/>
    <lineage>
        <taxon>Bacteria</taxon>
        <taxon>Pseudomonadati</taxon>
        <taxon>Pseudomonadota</taxon>
        <taxon>Betaproteobacteria</taxon>
        <taxon>Burkholderiales</taxon>
        <taxon>Comamonadaceae</taxon>
        <taxon>Ramlibacter</taxon>
    </lineage>
</organism>
<dbReference type="Proteomes" id="UP000298180">
    <property type="component" value="Unassembled WGS sequence"/>
</dbReference>
<protein>
    <submittedName>
        <fullName evidence="2">DUF4864 domain-containing protein</fullName>
    </submittedName>
</protein>
<evidence type="ECO:0000313" key="3">
    <source>
        <dbReference type="Proteomes" id="UP000298180"/>
    </source>
</evidence>
<accession>A0A4Z0BWF4</accession>
<reference evidence="2 3" key="1">
    <citation type="submission" date="2019-03" db="EMBL/GenBank/DDBJ databases">
        <title>Ramlibacter henchirensis DSM 14656, whole genome shotgun sequence.</title>
        <authorList>
            <person name="Zhang X."/>
            <person name="Feng G."/>
            <person name="Zhu H."/>
        </authorList>
    </citation>
    <scope>NUCLEOTIDE SEQUENCE [LARGE SCALE GENOMIC DNA]</scope>
    <source>
        <strain evidence="2 3">DSM 14656</strain>
    </source>
</reference>
<keyword evidence="3" id="KW-1185">Reference proteome</keyword>
<proteinExistence type="predicted"/>
<evidence type="ECO:0000256" key="1">
    <source>
        <dbReference type="SAM" id="SignalP"/>
    </source>
</evidence>
<feature type="chain" id="PRO_5021184722" evidence="1">
    <location>
        <begin position="21"/>
        <end position="147"/>
    </location>
</feature>
<sequence length="147" mass="16127">MNRHSVRLFALIVMALAALGAHVRAVASPLAEPEASRVREVIVAQLSALAVDDADKAFETATPEVRAAIGSSNRFLAMVRGVYPMVYRPASVSFHKPQEEDGSVLQLVEIKDTDDKSWLALFALERQPDSSWRISGCVVAENHWQSI</sequence>
<feature type="signal peptide" evidence="1">
    <location>
        <begin position="1"/>
        <end position="20"/>
    </location>
</feature>
<keyword evidence="1" id="KW-0732">Signal</keyword>
<gene>
    <name evidence="2" type="ORF">EZ313_13990</name>
</gene>
<dbReference type="Pfam" id="PF16156">
    <property type="entry name" value="DUF4864"/>
    <property type="match status" value="1"/>
</dbReference>
<dbReference type="InterPro" id="IPR032347">
    <property type="entry name" value="DUF4864"/>
</dbReference>